<dbReference type="InterPro" id="IPR050297">
    <property type="entry name" value="LipidA_mod_glycosyltrf_83"/>
</dbReference>
<feature type="transmembrane region" description="Helical" evidence="8">
    <location>
        <begin position="108"/>
        <end position="128"/>
    </location>
</feature>
<keyword evidence="5 8" id="KW-0812">Transmembrane</keyword>
<dbReference type="KEGG" id="fmr:Fuma_00381"/>
<keyword evidence="11" id="KW-1185">Reference proteome</keyword>
<keyword evidence="9" id="KW-0732">Signal</keyword>
<gene>
    <name evidence="10" type="ORF">Fuma_00381</name>
</gene>
<feature type="transmembrane region" description="Helical" evidence="8">
    <location>
        <begin position="396"/>
        <end position="415"/>
    </location>
</feature>
<feature type="transmembrane region" description="Helical" evidence="8">
    <location>
        <begin position="77"/>
        <end position="101"/>
    </location>
</feature>
<dbReference type="OrthoDB" id="276098at2"/>
<feature type="chain" id="PRO_5012117103" description="Glycosyltransferase RgtA/B/C/D-like domain-containing protein" evidence="9">
    <location>
        <begin position="28"/>
        <end position="446"/>
    </location>
</feature>
<reference evidence="10 11" key="1">
    <citation type="journal article" date="2016" name="Front. Microbiol.">
        <title>Fuerstia marisgermanicae gen. nov., sp. nov., an Unusual Member of the Phylum Planctomycetes from the German Wadden Sea.</title>
        <authorList>
            <person name="Kohn T."/>
            <person name="Heuer A."/>
            <person name="Jogler M."/>
            <person name="Vollmers J."/>
            <person name="Boedeker C."/>
            <person name="Bunk B."/>
            <person name="Rast P."/>
            <person name="Borchert D."/>
            <person name="Glockner I."/>
            <person name="Freese H.M."/>
            <person name="Klenk H.P."/>
            <person name="Overmann J."/>
            <person name="Kaster A.K."/>
            <person name="Rohde M."/>
            <person name="Wiegand S."/>
            <person name="Jogler C."/>
        </authorList>
    </citation>
    <scope>NUCLEOTIDE SEQUENCE [LARGE SCALE GENOMIC DNA]</scope>
    <source>
        <strain evidence="10 11">NH11</strain>
    </source>
</reference>
<feature type="transmembrane region" description="Helical" evidence="8">
    <location>
        <begin position="200"/>
        <end position="219"/>
    </location>
</feature>
<dbReference type="Proteomes" id="UP000187735">
    <property type="component" value="Chromosome"/>
</dbReference>
<evidence type="ECO:0000256" key="9">
    <source>
        <dbReference type="SAM" id="SignalP"/>
    </source>
</evidence>
<dbReference type="GO" id="GO:0016763">
    <property type="term" value="F:pentosyltransferase activity"/>
    <property type="evidence" value="ECO:0007669"/>
    <property type="project" value="TreeGrafter"/>
</dbReference>
<feature type="signal peptide" evidence="9">
    <location>
        <begin position="1"/>
        <end position="27"/>
    </location>
</feature>
<evidence type="ECO:0008006" key="12">
    <source>
        <dbReference type="Google" id="ProtNLM"/>
    </source>
</evidence>
<feature type="transmembrane region" description="Helical" evidence="8">
    <location>
        <begin position="373"/>
        <end position="390"/>
    </location>
</feature>
<keyword evidence="2" id="KW-1003">Cell membrane</keyword>
<keyword evidence="3" id="KW-0328">Glycosyltransferase</keyword>
<dbReference type="PANTHER" id="PTHR33908">
    <property type="entry name" value="MANNOSYLTRANSFERASE YKCB-RELATED"/>
    <property type="match status" value="1"/>
</dbReference>
<dbReference type="EMBL" id="CP017641">
    <property type="protein sequence ID" value="APZ90797.1"/>
    <property type="molecule type" value="Genomic_DNA"/>
</dbReference>
<keyword evidence="7 8" id="KW-0472">Membrane</keyword>
<evidence type="ECO:0000256" key="1">
    <source>
        <dbReference type="ARBA" id="ARBA00004651"/>
    </source>
</evidence>
<dbReference type="RefSeq" id="WP_077022643.1">
    <property type="nucleotide sequence ID" value="NZ_CP017641.1"/>
</dbReference>
<dbReference type="STRING" id="1891926.Fuma_00381"/>
<feature type="transmembrane region" description="Helical" evidence="8">
    <location>
        <begin position="159"/>
        <end position="180"/>
    </location>
</feature>
<evidence type="ECO:0000313" key="10">
    <source>
        <dbReference type="EMBL" id="APZ90797.1"/>
    </source>
</evidence>
<feature type="transmembrane region" description="Helical" evidence="8">
    <location>
        <begin position="134"/>
        <end position="152"/>
    </location>
</feature>
<dbReference type="PANTHER" id="PTHR33908:SF11">
    <property type="entry name" value="MEMBRANE PROTEIN"/>
    <property type="match status" value="1"/>
</dbReference>
<organism evidence="10 11">
    <name type="scientific">Fuerstiella marisgermanici</name>
    <dbReference type="NCBI Taxonomy" id="1891926"/>
    <lineage>
        <taxon>Bacteria</taxon>
        <taxon>Pseudomonadati</taxon>
        <taxon>Planctomycetota</taxon>
        <taxon>Planctomycetia</taxon>
        <taxon>Planctomycetales</taxon>
        <taxon>Planctomycetaceae</taxon>
        <taxon>Fuerstiella</taxon>
    </lineage>
</organism>
<dbReference type="GO" id="GO:0009103">
    <property type="term" value="P:lipopolysaccharide biosynthetic process"/>
    <property type="evidence" value="ECO:0007669"/>
    <property type="project" value="UniProtKB-ARBA"/>
</dbReference>
<evidence type="ECO:0000256" key="3">
    <source>
        <dbReference type="ARBA" id="ARBA00022676"/>
    </source>
</evidence>
<keyword evidence="6 8" id="KW-1133">Transmembrane helix</keyword>
<sequence precursor="true">MNSRSRWALLLCLHVSMLAALVLSGPADVVMDAAGYWKLGQLCADGNFAWANDPIAYRTPGYPAFLGLWQAVAGSQAWLVTVIVQHVLLVLTTVITAWLVWRITHSERWAMAAYTVAALGMVRAWFAQTLLTETLFIFVITLHVACLWACLNRTTVRRCAAVGATLGLSILVRPVVQLWWLPAFALITIAGTSGSVRSRLRASTVGVVVMSVIVMPWFVRNRAVFGEYFLTQFVGRNLWIVTFQDGSGAGLEIPQTEAGQQLLSTTEWPVHNPELRATWSVSDRLAETGMPDDDIDRLMKRVCFDAIRAGPIKFGKAAFRRLVNFWRCVPDPYPYIAGPNGPPPAGQVGWSNATLTDLETSIYQLVPQRSLKWNAFVAMLVLTGTSMMIVRPDTRWFGVSLLLFFGMMSGLTALVEIPNVRYRLVLEPLMVVALCCGASSRCAKVS</sequence>
<keyword evidence="4" id="KW-0808">Transferase</keyword>
<dbReference type="GO" id="GO:0005886">
    <property type="term" value="C:plasma membrane"/>
    <property type="evidence" value="ECO:0007669"/>
    <property type="project" value="UniProtKB-SubCell"/>
</dbReference>
<evidence type="ECO:0000256" key="5">
    <source>
        <dbReference type="ARBA" id="ARBA00022692"/>
    </source>
</evidence>
<evidence type="ECO:0000256" key="2">
    <source>
        <dbReference type="ARBA" id="ARBA00022475"/>
    </source>
</evidence>
<evidence type="ECO:0000256" key="7">
    <source>
        <dbReference type="ARBA" id="ARBA00023136"/>
    </source>
</evidence>
<proteinExistence type="predicted"/>
<protein>
    <recommendedName>
        <fullName evidence="12">Glycosyltransferase RgtA/B/C/D-like domain-containing protein</fullName>
    </recommendedName>
</protein>
<evidence type="ECO:0000256" key="4">
    <source>
        <dbReference type="ARBA" id="ARBA00022679"/>
    </source>
</evidence>
<comment type="subcellular location">
    <subcellularLocation>
        <location evidence="1">Cell membrane</location>
        <topology evidence="1">Multi-pass membrane protein</topology>
    </subcellularLocation>
</comment>
<evidence type="ECO:0000313" key="11">
    <source>
        <dbReference type="Proteomes" id="UP000187735"/>
    </source>
</evidence>
<evidence type="ECO:0000256" key="6">
    <source>
        <dbReference type="ARBA" id="ARBA00022989"/>
    </source>
</evidence>
<accession>A0A1P8W9Q6</accession>
<dbReference type="AlphaFoldDB" id="A0A1P8W9Q6"/>
<evidence type="ECO:0000256" key="8">
    <source>
        <dbReference type="SAM" id="Phobius"/>
    </source>
</evidence>
<name>A0A1P8W9Q6_9PLAN</name>